<sequence>MAKNKESKIKSSSITKTTTQTEQNTQKYHKVEFKWPANKEQD</sequence>
<evidence type="ECO:0000313" key="2">
    <source>
        <dbReference type="EMBL" id="RHN81540.1"/>
    </source>
</evidence>
<dbReference type="Proteomes" id="UP000265566">
    <property type="component" value="Chromosome 1"/>
</dbReference>
<reference evidence="2" key="1">
    <citation type="journal article" date="2018" name="Nat. Plants">
        <title>Whole-genome landscape of Medicago truncatula symbiotic genes.</title>
        <authorList>
            <person name="Pecrix Y."/>
            <person name="Gamas P."/>
            <person name="Carrere S."/>
        </authorList>
    </citation>
    <scope>NUCLEOTIDE SEQUENCE</scope>
    <source>
        <tissue evidence="2">Leaves</tissue>
    </source>
</reference>
<accession>A0A396JT96</accession>
<proteinExistence type="predicted"/>
<dbReference type="EMBL" id="PSQE01000001">
    <property type="protein sequence ID" value="RHN81540.1"/>
    <property type="molecule type" value="Genomic_DNA"/>
</dbReference>
<protein>
    <submittedName>
        <fullName evidence="2">Uncharacterized protein</fullName>
    </submittedName>
</protein>
<comment type="caution">
    <text evidence="2">The sequence shown here is derived from an EMBL/GenBank/DDBJ whole genome shotgun (WGS) entry which is preliminary data.</text>
</comment>
<organism evidence="2">
    <name type="scientific">Medicago truncatula</name>
    <name type="common">Barrel medic</name>
    <name type="synonym">Medicago tribuloides</name>
    <dbReference type="NCBI Taxonomy" id="3880"/>
    <lineage>
        <taxon>Eukaryota</taxon>
        <taxon>Viridiplantae</taxon>
        <taxon>Streptophyta</taxon>
        <taxon>Embryophyta</taxon>
        <taxon>Tracheophyta</taxon>
        <taxon>Spermatophyta</taxon>
        <taxon>Magnoliopsida</taxon>
        <taxon>eudicotyledons</taxon>
        <taxon>Gunneridae</taxon>
        <taxon>Pentapetalae</taxon>
        <taxon>rosids</taxon>
        <taxon>fabids</taxon>
        <taxon>Fabales</taxon>
        <taxon>Fabaceae</taxon>
        <taxon>Papilionoideae</taxon>
        <taxon>50 kb inversion clade</taxon>
        <taxon>NPAAA clade</taxon>
        <taxon>Hologalegina</taxon>
        <taxon>IRL clade</taxon>
        <taxon>Trifolieae</taxon>
        <taxon>Medicago</taxon>
    </lineage>
</organism>
<dbReference type="AlphaFoldDB" id="A0A396JT96"/>
<feature type="compositionally biased region" description="Low complexity" evidence="1">
    <location>
        <begin position="10"/>
        <end position="26"/>
    </location>
</feature>
<feature type="compositionally biased region" description="Basic and acidic residues" evidence="1">
    <location>
        <begin position="29"/>
        <end position="42"/>
    </location>
</feature>
<evidence type="ECO:0000256" key="1">
    <source>
        <dbReference type="SAM" id="MobiDB-lite"/>
    </source>
</evidence>
<feature type="region of interest" description="Disordered" evidence="1">
    <location>
        <begin position="1"/>
        <end position="42"/>
    </location>
</feature>
<name>A0A396JT96_MEDTR</name>
<dbReference type="Gramene" id="rna5601">
    <property type="protein sequence ID" value="RHN81540.1"/>
    <property type="gene ID" value="gene5601"/>
</dbReference>
<gene>
    <name evidence="2" type="ORF">MtrunA17_Chr1g0200271</name>
</gene>